<evidence type="ECO:0000313" key="1">
    <source>
        <dbReference type="EMBL" id="EGF92846.1"/>
    </source>
</evidence>
<keyword evidence="2" id="KW-1185">Reference proteome</keyword>
<evidence type="ECO:0000313" key="2">
    <source>
        <dbReference type="Proteomes" id="UP000006512"/>
    </source>
</evidence>
<dbReference type="NCBIfam" id="NF041366">
    <property type="entry name" value="GntA_guanitoxin"/>
    <property type="match status" value="1"/>
</dbReference>
<dbReference type="eggNOG" id="COG3403">
    <property type="taxonomic scope" value="Bacteria"/>
</dbReference>
<dbReference type="PANTHER" id="PTHR40045">
    <property type="entry name" value="YCGG FAMILY PROTEIN"/>
    <property type="match status" value="1"/>
</dbReference>
<protein>
    <recommendedName>
        <fullName evidence="3">YqcI/YcgG family protein</fullName>
    </recommendedName>
</protein>
<dbReference type="EMBL" id="GL883077">
    <property type="protein sequence ID" value="EGF92846.1"/>
    <property type="molecule type" value="Genomic_DNA"/>
</dbReference>
<gene>
    <name evidence="1" type="ORF">ABI_12840</name>
</gene>
<evidence type="ECO:0008006" key="3">
    <source>
        <dbReference type="Google" id="ProtNLM"/>
    </source>
</evidence>
<dbReference type="Proteomes" id="UP000006512">
    <property type="component" value="Unassembled WGS sequence"/>
</dbReference>
<dbReference type="AlphaFoldDB" id="F4QHV9"/>
<dbReference type="InterPro" id="IPR014988">
    <property type="entry name" value="Uncharacterised_YqcI/YcgG"/>
</dbReference>
<name>F4QHV9_9CAUL</name>
<sequence>MYFPTINKDSTGADSALIERFEAHIRDKAFPCVGAKSALSRQQMQFVVAGDIRCPRDDRTIYESLRDFARYYREHPGPFQSFVVVFNTRNVLSETAFEQVMFQRLQALEALDAQAGESYDPRVSADPENPQFSLSFGGEAFFVVALHPGASRPARRFEVPVLVFNAHDQFETLRAEGRYETLRENIIDRDIRLSGTENPMLARHGDSSEVRQYSGRAVEADWRCPLRRVHHN</sequence>
<dbReference type="Pfam" id="PF08892">
    <property type="entry name" value="YqcI_YcgG"/>
    <property type="match status" value="1"/>
</dbReference>
<dbReference type="STRING" id="715226.ABI_12840"/>
<reference evidence="2" key="1">
    <citation type="submission" date="2011-03" db="EMBL/GenBank/DDBJ databases">
        <title>Draft genome sequence of Brevundimonas diminuta.</title>
        <authorList>
            <person name="Brown P.J.B."/>
            <person name="Buechlein A."/>
            <person name="Hemmerich C."/>
            <person name="Brun Y.V."/>
        </authorList>
    </citation>
    <scope>NUCLEOTIDE SEQUENCE [LARGE SCALE GENOMIC DNA]</scope>
    <source>
        <strain evidence="2">C19</strain>
    </source>
</reference>
<dbReference type="PANTHER" id="PTHR40045:SF1">
    <property type="entry name" value="YQCI_YCGG FAMILY PROTEIN"/>
    <property type="match status" value="1"/>
</dbReference>
<dbReference type="HOGENOM" id="CLU_090943_0_0_5"/>
<proteinExistence type="predicted"/>
<accession>F4QHV9</accession>
<organism evidence="1 2">
    <name type="scientific">Asticcacaulis biprosthecium C19</name>
    <dbReference type="NCBI Taxonomy" id="715226"/>
    <lineage>
        <taxon>Bacteria</taxon>
        <taxon>Pseudomonadati</taxon>
        <taxon>Pseudomonadota</taxon>
        <taxon>Alphaproteobacteria</taxon>
        <taxon>Caulobacterales</taxon>
        <taxon>Caulobacteraceae</taxon>
        <taxon>Asticcacaulis</taxon>
    </lineage>
</organism>
<dbReference type="RefSeq" id="WP_006272028.1">
    <property type="nucleotide sequence ID" value="NZ_GL883077.1"/>
</dbReference>